<dbReference type="PANTHER" id="PTHR42881">
    <property type="entry name" value="PROLYL ENDOPEPTIDASE"/>
    <property type="match status" value="1"/>
</dbReference>
<dbReference type="PRINTS" id="PR00862">
    <property type="entry name" value="PROLIGOPTASE"/>
</dbReference>
<name>A0A8S1IRN6_9CHLO</name>
<dbReference type="EMBL" id="CAJHUC010000437">
    <property type="protein sequence ID" value="CAD7696132.1"/>
    <property type="molecule type" value="Genomic_DNA"/>
</dbReference>
<evidence type="ECO:0000256" key="6">
    <source>
        <dbReference type="RuleBase" id="RU368024"/>
    </source>
</evidence>
<dbReference type="Pfam" id="PF00326">
    <property type="entry name" value="Peptidase_S9"/>
    <property type="match status" value="1"/>
</dbReference>
<comment type="caution">
    <text evidence="10">The sequence shown here is derived from an EMBL/GenBank/DDBJ whole genome shotgun (WGS) entry which is preliminary data.</text>
</comment>
<feature type="region of interest" description="Disordered" evidence="7">
    <location>
        <begin position="21"/>
        <end position="52"/>
    </location>
</feature>
<dbReference type="InterPro" id="IPR023302">
    <property type="entry name" value="Pept_S9A_N"/>
</dbReference>
<evidence type="ECO:0000256" key="2">
    <source>
        <dbReference type="ARBA" id="ARBA00005228"/>
    </source>
</evidence>
<dbReference type="OrthoDB" id="248387at2759"/>
<dbReference type="FunFam" id="3.40.50.1820:FF:000005">
    <property type="entry name" value="Prolyl endopeptidase"/>
    <property type="match status" value="1"/>
</dbReference>
<dbReference type="Pfam" id="PF02897">
    <property type="entry name" value="Peptidase_S9_N"/>
    <property type="match status" value="1"/>
</dbReference>
<dbReference type="InterPro" id="IPR002470">
    <property type="entry name" value="Peptidase_S9A"/>
</dbReference>
<dbReference type="GO" id="GO:0004252">
    <property type="term" value="F:serine-type endopeptidase activity"/>
    <property type="evidence" value="ECO:0007669"/>
    <property type="project" value="UniProtKB-UniRule"/>
</dbReference>
<dbReference type="InterPro" id="IPR029058">
    <property type="entry name" value="AB_hydrolase_fold"/>
</dbReference>
<proteinExistence type="inferred from homology"/>
<keyword evidence="11" id="KW-1185">Reference proteome</keyword>
<comment type="similarity">
    <text evidence="2 6">Belongs to the peptidase S9A family.</text>
</comment>
<feature type="domain" description="Peptidase S9A N-terminal" evidence="9">
    <location>
        <begin position="50"/>
        <end position="286"/>
    </location>
</feature>
<dbReference type="GO" id="GO:0070012">
    <property type="term" value="F:oligopeptidase activity"/>
    <property type="evidence" value="ECO:0007669"/>
    <property type="project" value="TreeGrafter"/>
</dbReference>
<evidence type="ECO:0000259" key="9">
    <source>
        <dbReference type="Pfam" id="PF02897"/>
    </source>
</evidence>
<accession>A0A8S1IRN6</accession>
<evidence type="ECO:0000256" key="7">
    <source>
        <dbReference type="SAM" id="MobiDB-lite"/>
    </source>
</evidence>
<reference evidence="10" key="1">
    <citation type="submission" date="2020-12" db="EMBL/GenBank/DDBJ databases">
        <authorList>
            <person name="Iha C."/>
        </authorList>
    </citation>
    <scope>NUCLEOTIDE SEQUENCE</scope>
</reference>
<dbReference type="InterPro" id="IPR001375">
    <property type="entry name" value="Peptidase_S9_cat"/>
</dbReference>
<evidence type="ECO:0000256" key="1">
    <source>
        <dbReference type="ARBA" id="ARBA00001070"/>
    </source>
</evidence>
<keyword evidence="4 6" id="KW-0378">Hydrolase</keyword>
<organism evidence="10 11">
    <name type="scientific">Ostreobium quekettii</name>
    <dbReference type="NCBI Taxonomy" id="121088"/>
    <lineage>
        <taxon>Eukaryota</taxon>
        <taxon>Viridiplantae</taxon>
        <taxon>Chlorophyta</taxon>
        <taxon>core chlorophytes</taxon>
        <taxon>Ulvophyceae</taxon>
        <taxon>TCBD clade</taxon>
        <taxon>Bryopsidales</taxon>
        <taxon>Ostreobineae</taxon>
        <taxon>Ostreobiaceae</taxon>
        <taxon>Ostreobium</taxon>
    </lineage>
</organism>
<evidence type="ECO:0000313" key="11">
    <source>
        <dbReference type="Proteomes" id="UP000708148"/>
    </source>
</evidence>
<feature type="compositionally biased region" description="Basic and acidic residues" evidence="7">
    <location>
        <begin position="36"/>
        <end position="45"/>
    </location>
</feature>
<evidence type="ECO:0000313" key="10">
    <source>
        <dbReference type="EMBL" id="CAD7696132.1"/>
    </source>
</evidence>
<keyword evidence="3 6" id="KW-0645">Protease</keyword>
<gene>
    <name evidence="10" type="ORF">OSTQU699_LOCUS1493</name>
</gene>
<dbReference type="AlphaFoldDB" id="A0A8S1IRN6"/>
<comment type="catalytic activity">
    <reaction evidence="1">
        <text>Hydrolysis of Pro-|-Xaa &gt;&gt; Ala-|-Xaa in oligopeptides.</text>
        <dbReference type="EC" id="3.4.21.26"/>
    </reaction>
</comment>
<evidence type="ECO:0000256" key="3">
    <source>
        <dbReference type="ARBA" id="ARBA00022670"/>
    </source>
</evidence>
<dbReference type="SUPFAM" id="SSF50993">
    <property type="entry name" value="Peptidase/esterase 'gauge' domain"/>
    <property type="match status" value="1"/>
</dbReference>
<dbReference type="GO" id="GO:0006508">
    <property type="term" value="P:proteolysis"/>
    <property type="evidence" value="ECO:0007669"/>
    <property type="project" value="UniProtKB-KW"/>
</dbReference>
<keyword evidence="5 6" id="KW-0720">Serine protease</keyword>
<dbReference type="SUPFAM" id="SSF53474">
    <property type="entry name" value="alpha/beta-Hydrolases"/>
    <property type="match status" value="1"/>
</dbReference>
<evidence type="ECO:0000259" key="8">
    <source>
        <dbReference type="Pfam" id="PF00326"/>
    </source>
</evidence>
<dbReference type="PANTHER" id="PTHR42881:SF2">
    <property type="entry name" value="PROLYL ENDOPEPTIDASE"/>
    <property type="match status" value="1"/>
</dbReference>
<dbReference type="Gene3D" id="3.40.50.1820">
    <property type="entry name" value="alpha/beta hydrolase"/>
    <property type="match status" value="1"/>
</dbReference>
<protein>
    <recommendedName>
        <fullName evidence="6">Prolyl endopeptidase</fullName>
        <ecNumber evidence="6">3.4.21.-</ecNumber>
    </recommendedName>
</protein>
<dbReference type="GO" id="GO:0005829">
    <property type="term" value="C:cytosol"/>
    <property type="evidence" value="ECO:0007669"/>
    <property type="project" value="TreeGrafter"/>
</dbReference>
<feature type="domain" description="Peptidase S9 prolyl oligopeptidase catalytic" evidence="8">
    <location>
        <begin position="349"/>
        <end position="573"/>
    </location>
</feature>
<evidence type="ECO:0000256" key="4">
    <source>
        <dbReference type="ARBA" id="ARBA00022801"/>
    </source>
</evidence>
<dbReference type="EC" id="3.4.21.-" evidence="6"/>
<sequence>MAACRSAGRASARTAAWWRTASAPAGRTGRRSRWRRYPEPEHQGKLDLGQETEGSRNQMLAYHAIGTPQSDDSIVYAMPDQPLWMLSSEVTEDGKYLLIYPSLGTHPGNKVYYTDLDVLPRGPKGAIDFSDYDFHRGTKKLPIVKLVDTIDGSFDYITNTGTVFTFHTNYQAPRYRVVRTDFKSPGHPKSWQNVIPEHGKDVLEWAAAVKGDNMVVCYLKDCSNILELRSIETGAVKMPVKLPGIGSISSFSGDRKLTQVFFSFNSFIEASSIYHFDVNTSKVEVKLFRRPFISGYEPNDFVTKQVMVTSKDGTEVPCFMTHKKGLKMDGNNPTLLYGYGGFNVSILPTFSVSRLCFMLAYNGVSAVANLRGGGEYGIAWRDAGSRENKQNVFDDFQACAEYLIAEKYTCPAKLAIRGGSNGGLLVAACANQRPDLYGCVLAQVGVMDMLRFHLFTIGSAWIPDFGDPNNPRHFEYLFAYSPLHNVQIPQGGTQQYPSMLLTTGDHDDRVSPLHTHKLLATLQYVLAADASSAQRNPLLARIEVKVGHGAGMATDKVIEEETDIVGFMAAALQAKWAL</sequence>
<evidence type="ECO:0000256" key="5">
    <source>
        <dbReference type="ARBA" id="ARBA00022825"/>
    </source>
</evidence>
<dbReference type="InterPro" id="IPR051167">
    <property type="entry name" value="Prolyl_oligopep/macrocyclase"/>
</dbReference>
<dbReference type="Proteomes" id="UP000708148">
    <property type="component" value="Unassembled WGS sequence"/>
</dbReference>
<dbReference type="Gene3D" id="2.130.10.120">
    <property type="entry name" value="Prolyl oligopeptidase, N-terminal domain"/>
    <property type="match status" value="1"/>
</dbReference>